<reference evidence="1 2" key="1">
    <citation type="submission" date="2018-04" db="EMBL/GenBank/DDBJ databases">
        <title>Complete genome uncultured novel isolate.</title>
        <authorList>
            <person name="Merlino G."/>
        </authorList>
    </citation>
    <scope>NUCLEOTIDE SEQUENCE [LARGE SCALE GENOMIC DNA]</scope>
    <source>
        <strain evidence="2">R1DC9</strain>
    </source>
</reference>
<dbReference type="Gene3D" id="3.10.180.10">
    <property type="entry name" value="2,3-Dihydroxybiphenyl 1,2-Dioxygenase, domain 1"/>
    <property type="match status" value="1"/>
</dbReference>
<dbReference type="GO" id="GO:0051213">
    <property type="term" value="F:dioxygenase activity"/>
    <property type="evidence" value="ECO:0007669"/>
    <property type="project" value="UniProtKB-KW"/>
</dbReference>
<name>A0A4D7JQF1_9BACT</name>
<keyword evidence="2" id="KW-1185">Reference proteome</keyword>
<evidence type="ECO:0000313" key="2">
    <source>
        <dbReference type="Proteomes" id="UP000298616"/>
    </source>
</evidence>
<protein>
    <submittedName>
        <fullName evidence="1">Glyoxalase/bleomycin resistance/extradiol dioxygenase family protein</fullName>
    </submittedName>
</protein>
<keyword evidence="1" id="KW-0223">Dioxygenase</keyword>
<dbReference type="AlphaFoldDB" id="A0A4D7JQF1"/>
<dbReference type="KEGG" id="fpf:DCC35_13630"/>
<gene>
    <name evidence="1" type="ORF">DCC35_13630</name>
</gene>
<keyword evidence="1" id="KW-0560">Oxidoreductase</keyword>
<evidence type="ECO:0000313" key="1">
    <source>
        <dbReference type="EMBL" id="QCK15710.1"/>
    </source>
</evidence>
<dbReference type="InterPro" id="IPR029068">
    <property type="entry name" value="Glyas_Bleomycin-R_OHBP_Dase"/>
</dbReference>
<dbReference type="SUPFAM" id="SSF54593">
    <property type="entry name" value="Glyoxalase/Bleomycin resistance protein/Dihydroxybiphenyl dioxygenase"/>
    <property type="match status" value="1"/>
</dbReference>
<accession>A0A4D7JQF1</accession>
<dbReference type="Proteomes" id="UP000298616">
    <property type="component" value="Chromosome"/>
</dbReference>
<dbReference type="OrthoDB" id="66829at2"/>
<sequence length="120" mass="14125">MKTEFLEISPVLPSQDINRDVDWYKKNVGFTLLHKDNMYAVLKRENLCIHLQWHADTDDDPLLGGSVIKIFVKNIHPIFNELLERGTVSKEKLRLETPWKTNEFGFYDLNKNSVFFVEDI</sequence>
<proteinExistence type="predicted"/>
<dbReference type="EMBL" id="CP028923">
    <property type="protein sequence ID" value="QCK15710.1"/>
    <property type="molecule type" value="Genomic_DNA"/>
</dbReference>
<dbReference type="RefSeq" id="WP_137091307.1">
    <property type="nucleotide sequence ID" value="NZ_CP028923.1"/>
</dbReference>
<organism evidence="1 2">
    <name type="scientific">Mangrovivirga cuniculi</name>
    <dbReference type="NCBI Taxonomy" id="2715131"/>
    <lineage>
        <taxon>Bacteria</taxon>
        <taxon>Pseudomonadati</taxon>
        <taxon>Bacteroidota</taxon>
        <taxon>Cytophagia</taxon>
        <taxon>Cytophagales</taxon>
        <taxon>Mangrovivirgaceae</taxon>
        <taxon>Mangrovivirga</taxon>
    </lineage>
</organism>